<dbReference type="PANTHER" id="PTHR25465:SF5">
    <property type="entry name" value="E3 UBIQUITIN_ISG15 LIGASE TRIM25-RELATED"/>
    <property type="match status" value="1"/>
</dbReference>
<keyword evidence="1" id="KW-0479">Metal-binding</keyword>
<keyword evidence="7" id="KW-1185">Reference proteome</keyword>
<dbReference type="Ensembl" id="ENSSRHT00000041566.1">
    <property type="protein sequence ID" value="ENSSRHP00000040407.1"/>
    <property type="gene ID" value="ENSSRHG00000020563.1"/>
</dbReference>
<evidence type="ECO:0000313" key="7">
    <source>
        <dbReference type="Proteomes" id="UP000472270"/>
    </source>
</evidence>
<dbReference type="InterPro" id="IPR017907">
    <property type="entry name" value="Znf_RING_CS"/>
</dbReference>
<evidence type="ECO:0000259" key="5">
    <source>
        <dbReference type="PROSITE" id="PS50089"/>
    </source>
</evidence>
<reference evidence="6" key="2">
    <citation type="submission" date="2025-09" db="UniProtKB">
        <authorList>
            <consortium name="Ensembl"/>
        </authorList>
    </citation>
    <scope>IDENTIFICATION</scope>
</reference>
<dbReference type="Proteomes" id="UP000472270">
    <property type="component" value="Unassembled WGS sequence"/>
</dbReference>
<keyword evidence="2 4" id="KW-0863">Zinc-finger</keyword>
<evidence type="ECO:0000256" key="2">
    <source>
        <dbReference type="ARBA" id="ARBA00022771"/>
    </source>
</evidence>
<dbReference type="PROSITE" id="PS00518">
    <property type="entry name" value="ZF_RING_1"/>
    <property type="match status" value="1"/>
</dbReference>
<dbReference type="GO" id="GO:0008270">
    <property type="term" value="F:zinc ion binding"/>
    <property type="evidence" value="ECO:0007669"/>
    <property type="project" value="UniProtKB-KW"/>
</dbReference>
<keyword evidence="3" id="KW-0862">Zinc</keyword>
<feature type="domain" description="RING-type" evidence="5">
    <location>
        <begin position="33"/>
        <end position="72"/>
    </location>
</feature>
<reference evidence="6" key="1">
    <citation type="submission" date="2025-08" db="UniProtKB">
        <authorList>
            <consortium name="Ensembl"/>
        </authorList>
    </citation>
    <scope>IDENTIFICATION</scope>
</reference>
<dbReference type="Pfam" id="PF13923">
    <property type="entry name" value="zf-C3HC4_2"/>
    <property type="match status" value="1"/>
</dbReference>
<sequence length="172" mass="19899">MKEKQSSKTRGRLRQNTGVPIQNMADDRDDLRCCVCLDFFKNPAIIPCGHIFCKDCITGLWYKDVRRCPQCKQTFPNKPVVTDWLQMKELSEKLLKMRPKEEDDEDAEAHEVSCDSCTSRRTKAVQSCLTCVSSFCRNHLEKHNDLHGWKKHLDCSVLYQFANIMGTLLNVL</sequence>
<dbReference type="PANTHER" id="PTHR25465">
    <property type="entry name" value="B-BOX DOMAIN CONTAINING"/>
    <property type="match status" value="1"/>
</dbReference>
<proteinExistence type="predicted"/>
<evidence type="ECO:0000256" key="1">
    <source>
        <dbReference type="ARBA" id="ARBA00022723"/>
    </source>
</evidence>
<name>A0A673IKN2_9TELE</name>
<protein>
    <recommendedName>
        <fullName evidence="5">RING-type domain-containing protein</fullName>
    </recommendedName>
</protein>
<accession>A0A673IKN2</accession>
<dbReference type="Gene3D" id="4.10.830.40">
    <property type="match status" value="1"/>
</dbReference>
<dbReference type="SUPFAM" id="SSF57850">
    <property type="entry name" value="RING/U-box"/>
    <property type="match status" value="1"/>
</dbReference>
<dbReference type="InterPro" id="IPR013083">
    <property type="entry name" value="Znf_RING/FYVE/PHD"/>
</dbReference>
<evidence type="ECO:0000313" key="6">
    <source>
        <dbReference type="Ensembl" id="ENSSRHP00000040407.1"/>
    </source>
</evidence>
<dbReference type="SMART" id="SM00184">
    <property type="entry name" value="RING"/>
    <property type="match status" value="1"/>
</dbReference>
<dbReference type="Gene3D" id="3.30.40.10">
    <property type="entry name" value="Zinc/RING finger domain, C3HC4 (zinc finger)"/>
    <property type="match status" value="1"/>
</dbReference>
<dbReference type="AlphaFoldDB" id="A0A673IKN2"/>
<dbReference type="InterPro" id="IPR001841">
    <property type="entry name" value="Znf_RING"/>
</dbReference>
<dbReference type="PROSITE" id="PS50089">
    <property type="entry name" value="ZF_RING_2"/>
    <property type="match status" value="1"/>
</dbReference>
<evidence type="ECO:0000256" key="4">
    <source>
        <dbReference type="PROSITE-ProRule" id="PRU00175"/>
    </source>
</evidence>
<dbReference type="InterPro" id="IPR051051">
    <property type="entry name" value="E3_ubiq-ligase_TRIM/RNF"/>
</dbReference>
<organism evidence="6 7">
    <name type="scientific">Sinocyclocheilus rhinocerous</name>
    <dbReference type="NCBI Taxonomy" id="307959"/>
    <lineage>
        <taxon>Eukaryota</taxon>
        <taxon>Metazoa</taxon>
        <taxon>Chordata</taxon>
        <taxon>Craniata</taxon>
        <taxon>Vertebrata</taxon>
        <taxon>Euteleostomi</taxon>
        <taxon>Actinopterygii</taxon>
        <taxon>Neopterygii</taxon>
        <taxon>Teleostei</taxon>
        <taxon>Ostariophysi</taxon>
        <taxon>Cypriniformes</taxon>
        <taxon>Cyprinidae</taxon>
        <taxon>Cyprininae</taxon>
        <taxon>Sinocyclocheilus</taxon>
    </lineage>
</organism>
<evidence type="ECO:0000256" key="3">
    <source>
        <dbReference type="ARBA" id="ARBA00022833"/>
    </source>
</evidence>